<accession>A0A3L7DUM6</accession>
<keyword evidence="2" id="KW-0238">DNA-binding</keyword>
<proteinExistence type="predicted"/>
<organism evidence="5 6">
    <name type="scientific">Seongchinamella sediminis</name>
    <dbReference type="NCBI Taxonomy" id="2283635"/>
    <lineage>
        <taxon>Bacteria</taxon>
        <taxon>Pseudomonadati</taxon>
        <taxon>Pseudomonadota</taxon>
        <taxon>Gammaproteobacteria</taxon>
        <taxon>Cellvibrionales</taxon>
        <taxon>Halieaceae</taxon>
        <taxon>Seongchinamella</taxon>
    </lineage>
</organism>
<evidence type="ECO:0000313" key="5">
    <source>
        <dbReference type="EMBL" id="RLQ21094.1"/>
    </source>
</evidence>
<sequence length="334" mass="38388">MIMQGTHLKTNNKFSFYLERMQSRGFSPEQVLEGTGLDQAQIGSEQFSPRPDQYRAIIGNIIRLTEDPHIGLALGDEFKISNLGVLGYAALSASNLAHSRELFSRYDALVEHILLPSTVVTEDRWCTELKETFPLGELVPFAVEEFISRTCGLAADLTNKPFPVLEIRVTYPEPDDIEVYRQRFDCPMYFDQPRNLILWDVNSQDNQISLANEEVCKLCEQQCKMLIDQMADADLLSSKIRKALVKNPGEFPTLEEMSRRLNMGSRTLRRRLVQENLTYQQILDDTRKDLALQYLQHTSLTPKEIGYLLGYNSVSNFRRAFKGWTGKKLTDYRE</sequence>
<keyword evidence="1" id="KW-0805">Transcription regulation</keyword>
<dbReference type="SUPFAM" id="SSF46689">
    <property type="entry name" value="Homeodomain-like"/>
    <property type="match status" value="1"/>
</dbReference>
<comment type="caution">
    <text evidence="5">The sequence shown here is derived from an EMBL/GenBank/DDBJ whole genome shotgun (WGS) entry which is preliminary data.</text>
</comment>
<dbReference type="InterPro" id="IPR009057">
    <property type="entry name" value="Homeodomain-like_sf"/>
</dbReference>
<reference evidence="5 6" key="1">
    <citation type="submission" date="2018-07" db="EMBL/GenBank/DDBJ databases">
        <title>Halioglobus sp. genome submission.</title>
        <authorList>
            <person name="Ye M.-Q."/>
            <person name="Du Z.-J."/>
        </authorList>
    </citation>
    <scope>NUCLEOTIDE SEQUENCE [LARGE SCALE GENOMIC DNA]</scope>
    <source>
        <strain evidence="5 6">U0301</strain>
    </source>
</reference>
<evidence type="ECO:0000256" key="1">
    <source>
        <dbReference type="ARBA" id="ARBA00023015"/>
    </source>
</evidence>
<dbReference type="Proteomes" id="UP000265509">
    <property type="component" value="Unassembled WGS sequence"/>
</dbReference>
<evidence type="ECO:0000313" key="6">
    <source>
        <dbReference type="Proteomes" id="UP000265509"/>
    </source>
</evidence>
<dbReference type="Pfam" id="PF12625">
    <property type="entry name" value="Arabinose_bd"/>
    <property type="match status" value="1"/>
</dbReference>
<dbReference type="InterPro" id="IPR018060">
    <property type="entry name" value="HTH_AraC"/>
</dbReference>
<dbReference type="EMBL" id="QRAN01000016">
    <property type="protein sequence ID" value="RLQ21094.1"/>
    <property type="molecule type" value="Genomic_DNA"/>
</dbReference>
<dbReference type="SMART" id="SM00342">
    <property type="entry name" value="HTH_ARAC"/>
    <property type="match status" value="1"/>
</dbReference>
<dbReference type="GO" id="GO:0000976">
    <property type="term" value="F:transcription cis-regulatory region binding"/>
    <property type="evidence" value="ECO:0007669"/>
    <property type="project" value="TreeGrafter"/>
</dbReference>
<dbReference type="Gene3D" id="1.10.10.60">
    <property type="entry name" value="Homeodomain-like"/>
    <property type="match status" value="1"/>
</dbReference>
<dbReference type="PANTHER" id="PTHR47894:SF1">
    <property type="entry name" value="HTH-TYPE TRANSCRIPTIONAL REGULATOR VQSM"/>
    <property type="match status" value="1"/>
</dbReference>
<protein>
    <submittedName>
        <fullName evidence="5">Helix-turn-helix domain-containing protein</fullName>
    </submittedName>
</protein>
<gene>
    <name evidence="5" type="ORF">DWB85_14450</name>
</gene>
<dbReference type="Pfam" id="PF12833">
    <property type="entry name" value="HTH_18"/>
    <property type="match status" value="1"/>
</dbReference>
<evidence type="ECO:0000259" key="4">
    <source>
        <dbReference type="PROSITE" id="PS01124"/>
    </source>
</evidence>
<dbReference type="GO" id="GO:0005829">
    <property type="term" value="C:cytosol"/>
    <property type="evidence" value="ECO:0007669"/>
    <property type="project" value="TreeGrafter"/>
</dbReference>
<dbReference type="GO" id="GO:0003700">
    <property type="term" value="F:DNA-binding transcription factor activity"/>
    <property type="evidence" value="ECO:0007669"/>
    <property type="project" value="InterPro"/>
</dbReference>
<dbReference type="InterPro" id="IPR032687">
    <property type="entry name" value="AraC-type_N"/>
</dbReference>
<evidence type="ECO:0000256" key="3">
    <source>
        <dbReference type="ARBA" id="ARBA00023163"/>
    </source>
</evidence>
<dbReference type="PROSITE" id="PS01124">
    <property type="entry name" value="HTH_ARAC_FAMILY_2"/>
    <property type="match status" value="1"/>
</dbReference>
<keyword evidence="6" id="KW-1185">Reference proteome</keyword>
<evidence type="ECO:0000256" key="2">
    <source>
        <dbReference type="ARBA" id="ARBA00023125"/>
    </source>
</evidence>
<feature type="domain" description="HTH araC/xylS-type" evidence="4">
    <location>
        <begin position="238"/>
        <end position="334"/>
    </location>
</feature>
<dbReference type="AlphaFoldDB" id="A0A3L7DUM6"/>
<dbReference type="PANTHER" id="PTHR47894">
    <property type="entry name" value="HTH-TYPE TRANSCRIPTIONAL REGULATOR GADX"/>
    <property type="match status" value="1"/>
</dbReference>
<keyword evidence="3" id="KW-0804">Transcription</keyword>
<name>A0A3L7DUM6_9GAMM</name>